<organism evidence="2 3">
    <name type="scientific">Dryococelus australis</name>
    <dbReference type="NCBI Taxonomy" id="614101"/>
    <lineage>
        <taxon>Eukaryota</taxon>
        <taxon>Metazoa</taxon>
        <taxon>Ecdysozoa</taxon>
        <taxon>Arthropoda</taxon>
        <taxon>Hexapoda</taxon>
        <taxon>Insecta</taxon>
        <taxon>Pterygota</taxon>
        <taxon>Neoptera</taxon>
        <taxon>Polyneoptera</taxon>
        <taxon>Phasmatodea</taxon>
        <taxon>Verophasmatodea</taxon>
        <taxon>Anareolatae</taxon>
        <taxon>Phasmatidae</taxon>
        <taxon>Eurycanthinae</taxon>
        <taxon>Dryococelus</taxon>
    </lineage>
</organism>
<feature type="compositionally biased region" description="Basic and acidic residues" evidence="1">
    <location>
        <begin position="612"/>
        <end position="621"/>
    </location>
</feature>
<keyword evidence="3" id="KW-1185">Reference proteome</keyword>
<sequence>MQDECQTCARCRPCKAHLARNEEIEQAKRLAAAGSLSRRRSQLIGGVERCCGLTHKNLSRAVRGKASTYARLHQRGSKLYPRSDLTLIQKTVAPFEFRTGLKIEMKFISNRRNWRFKIWIRDQQPTSTNICSHPNKAKRVPFQDGGRSPGFRTRESCRTMPLVGGGDRLFFPHLHSGAAPYSPRFVLISFEHLDHSELPEGVDFANSYDVRLDFKNEYLWMFLPRCQVERSRRLVTARLRARVRSSAEMRGRGKTGDLRENPPTRGIVRHDSQIGASEKKPRRQEVTHIGHGVAAILLGAHRLHLLVLEGAVVLPQLLAVLQQHELITPSHAAPPHPMAGEAGWLPATPHRPHRAHKVNGSETPWRFLWCGRTHSLIGCARLWERALHLTGHCVLRNGWADWRMALHLDSYKMDGNRTKTVDPWQTKRCPPEGEASLAYGQQMNQRSVRFRTKIKVCALGISFEICGSQLWTRPGNTVHIIQTSKDLSNACVLVSPVSLPRFLNLDAQVHTTFNFSFPDHAVTCVCPPLLTGGTAVCACSNKVSQLLRSESMTAEDDNGVGRQDTVKARGVVSPHAAVGARVSTQPGVRACRVCSEPSVNSKAAAGTGELLRAGREREKHPSPPPRKRKEVDDPGTMTRIAGGLHAPVLSGSACARKLLCVPLLGRIYNDPSRPSVNHVTNSQSEVAINSILPSVKTLASFNFLTDERMKLQPSKLARFGTRSPKFLTRLRSGKNNTHQATLHAATKTELTTETMYWKERANVHYTAHCTLRVRRSIATSWAAFASSTSSVPVHKEDIYGRNHGRRRQVWTFA</sequence>
<feature type="region of interest" description="Disordered" evidence="1">
    <location>
        <begin position="605"/>
        <end position="636"/>
    </location>
</feature>
<evidence type="ECO:0000313" key="2">
    <source>
        <dbReference type="EMBL" id="KAJ8871640.1"/>
    </source>
</evidence>
<evidence type="ECO:0000313" key="3">
    <source>
        <dbReference type="Proteomes" id="UP001159363"/>
    </source>
</evidence>
<feature type="region of interest" description="Disordered" evidence="1">
    <location>
        <begin position="246"/>
        <end position="285"/>
    </location>
</feature>
<evidence type="ECO:0000256" key="1">
    <source>
        <dbReference type="SAM" id="MobiDB-lite"/>
    </source>
</evidence>
<gene>
    <name evidence="2" type="ORF">PR048_027967</name>
</gene>
<dbReference type="EMBL" id="JARBHB010000012">
    <property type="protein sequence ID" value="KAJ8871640.1"/>
    <property type="molecule type" value="Genomic_DNA"/>
</dbReference>
<name>A0ABQ9GHZ6_9NEOP</name>
<accession>A0ABQ9GHZ6</accession>
<evidence type="ECO:0008006" key="4">
    <source>
        <dbReference type="Google" id="ProtNLM"/>
    </source>
</evidence>
<proteinExistence type="predicted"/>
<comment type="caution">
    <text evidence="2">The sequence shown here is derived from an EMBL/GenBank/DDBJ whole genome shotgun (WGS) entry which is preliminary data.</text>
</comment>
<dbReference type="Proteomes" id="UP001159363">
    <property type="component" value="Chromosome 11"/>
</dbReference>
<protein>
    <recommendedName>
        <fullName evidence="4">Ribosomal protein L2</fullName>
    </recommendedName>
</protein>
<reference evidence="2 3" key="1">
    <citation type="submission" date="2023-02" db="EMBL/GenBank/DDBJ databases">
        <title>LHISI_Scaffold_Assembly.</title>
        <authorList>
            <person name="Stuart O.P."/>
            <person name="Cleave R."/>
            <person name="Magrath M.J.L."/>
            <person name="Mikheyev A.S."/>
        </authorList>
    </citation>
    <scope>NUCLEOTIDE SEQUENCE [LARGE SCALE GENOMIC DNA]</scope>
    <source>
        <strain evidence="2">Daus_M_001</strain>
        <tissue evidence="2">Leg muscle</tissue>
    </source>
</reference>